<proteinExistence type="inferred from homology"/>
<keyword evidence="2 3" id="KW-0690">Ribosome biogenesis</keyword>
<dbReference type="Gene3D" id="2.30.30.180">
    <property type="entry name" value="Ribosome maturation factor RimP, C-terminal domain"/>
    <property type="match status" value="1"/>
</dbReference>
<comment type="similarity">
    <text evidence="3">Belongs to the RimP family.</text>
</comment>
<evidence type="ECO:0000256" key="3">
    <source>
        <dbReference type="HAMAP-Rule" id="MF_01077"/>
    </source>
</evidence>
<gene>
    <name evidence="3 5" type="primary">rimP</name>
    <name evidence="5" type="ORF">SGLAD_v1c07070</name>
</gene>
<dbReference type="Pfam" id="PF02576">
    <property type="entry name" value="RimP_N"/>
    <property type="match status" value="1"/>
</dbReference>
<evidence type="ECO:0000313" key="5">
    <source>
        <dbReference type="EMBL" id="QBQ07906.1"/>
    </source>
</evidence>
<dbReference type="GO" id="GO:0005829">
    <property type="term" value="C:cytosol"/>
    <property type="evidence" value="ECO:0007669"/>
    <property type="project" value="TreeGrafter"/>
</dbReference>
<dbReference type="RefSeq" id="WP_134297685.1">
    <property type="nucleotide sequence ID" value="NZ_CP038013.1"/>
</dbReference>
<dbReference type="Proteomes" id="UP000294309">
    <property type="component" value="Chromosome"/>
</dbReference>
<dbReference type="OrthoDB" id="398614at2"/>
<dbReference type="InterPro" id="IPR003728">
    <property type="entry name" value="Ribosome_maturation_RimP"/>
</dbReference>
<comment type="function">
    <text evidence="3">Required for maturation of 30S ribosomal subunits.</text>
</comment>
<dbReference type="PANTHER" id="PTHR33867">
    <property type="entry name" value="RIBOSOME MATURATION FACTOR RIMP"/>
    <property type="match status" value="1"/>
</dbReference>
<dbReference type="InterPro" id="IPR036847">
    <property type="entry name" value="RimP_C_sf"/>
</dbReference>
<keyword evidence="1 3" id="KW-0963">Cytoplasm</keyword>
<dbReference type="SUPFAM" id="SSF75420">
    <property type="entry name" value="YhbC-like, N-terminal domain"/>
    <property type="match status" value="1"/>
</dbReference>
<dbReference type="SUPFAM" id="SSF74942">
    <property type="entry name" value="YhbC-like, C-terminal domain"/>
    <property type="match status" value="1"/>
</dbReference>
<dbReference type="HAMAP" id="MF_01077">
    <property type="entry name" value="RimP"/>
    <property type="match status" value="1"/>
</dbReference>
<dbReference type="InterPro" id="IPR028989">
    <property type="entry name" value="RimP_N"/>
</dbReference>
<dbReference type="KEGG" id="sgq:SGLAD_v1c07070"/>
<dbReference type="AlphaFoldDB" id="A0A4P7AJR1"/>
<feature type="domain" description="Ribosome maturation factor RimP N-terminal" evidence="4">
    <location>
        <begin position="18"/>
        <end position="89"/>
    </location>
</feature>
<dbReference type="GO" id="GO:0006412">
    <property type="term" value="P:translation"/>
    <property type="evidence" value="ECO:0007669"/>
    <property type="project" value="TreeGrafter"/>
</dbReference>
<protein>
    <recommendedName>
        <fullName evidence="3">Ribosome maturation factor RimP</fullName>
    </recommendedName>
</protein>
<accession>A0A4P7AJR1</accession>
<evidence type="ECO:0000313" key="6">
    <source>
        <dbReference type="Proteomes" id="UP000294309"/>
    </source>
</evidence>
<evidence type="ECO:0000256" key="1">
    <source>
        <dbReference type="ARBA" id="ARBA00022490"/>
    </source>
</evidence>
<evidence type="ECO:0000259" key="4">
    <source>
        <dbReference type="Pfam" id="PF02576"/>
    </source>
</evidence>
<dbReference type="Gene3D" id="3.30.300.70">
    <property type="entry name" value="RimP-like superfamily, N-terminal"/>
    <property type="match status" value="1"/>
</dbReference>
<name>A0A4P7AJR1_9MOLU</name>
<dbReference type="GO" id="GO:0000028">
    <property type="term" value="P:ribosomal small subunit assembly"/>
    <property type="evidence" value="ECO:0007669"/>
    <property type="project" value="TreeGrafter"/>
</dbReference>
<dbReference type="InterPro" id="IPR035956">
    <property type="entry name" value="RimP_N_sf"/>
</dbReference>
<reference evidence="5 6" key="1">
    <citation type="submission" date="2019-03" db="EMBL/GenBank/DDBJ databases">
        <title>Complete genome sequence of Spiroplasma gladiatoris TG-1 (DSM 22552).</title>
        <authorList>
            <person name="Lin Y.-C."/>
            <person name="Chou L."/>
            <person name="Kuo C.-H."/>
        </authorList>
    </citation>
    <scope>NUCLEOTIDE SEQUENCE [LARGE SCALE GENOMIC DNA]</scope>
    <source>
        <strain evidence="5 6">TG-1</strain>
    </source>
</reference>
<keyword evidence="6" id="KW-1185">Reference proteome</keyword>
<organism evidence="5 6">
    <name type="scientific">Spiroplasma gladiatoris</name>
    <dbReference type="NCBI Taxonomy" id="2143"/>
    <lineage>
        <taxon>Bacteria</taxon>
        <taxon>Bacillati</taxon>
        <taxon>Mycoplasmatota</taxon>
        <taxon>Mollicutes</taxon>
        <taxon>Entomoplasmatales</taxon>
        <taxon>Spiroplasmataceae</taxon>
        <taxon>Spiroplasma</taxon>
    </lineage>
</organism>
<sequence>MSKEIVEKKYLNQILETLKINELKLYELNWIFEHESNILQILVENIDTSKKFVEFDSLVSANESISTILDQDDVIKEPYILEVSSAGAERKVKEKETLINNINSYFYIKSKIQFENIDEFNATLEDYLKESDEFKFSFFIKGRPKKVKLKFENIEFIRFAIKF</sequence>
<comment type="subcellular location">
    <subcellularLocation>
        <location evidence="3">Cytoplasm</location>
    </subcellularLocation>
</comment>
<dbReference type="PANTHER" id="PTHR33867:SF1">
    <property type="entry name" value="RIBOSOME MATURATION FACTOR RIMP"/>
    <property type="match status" value="1"/>
</dbReference>
<evidence type="ECO:0000256" key="2">
    <source>
        <dbReference type="ARBA" id="ARBA00022517"/>
    </source>
</evidence>
<dbReference type="EMBL" id="CP038013">
    <property type="protein sequence ID" value="QBQ07906.1"/>
    <property type="molecule type" value="Genomic_DNA"/>
</dbReference>